<dbReference type="PANTHER" id="PTHR43652:SF2">
    <property type="entry name" value="BASIC AMINO ACID ANTIPORTER YFCC-RELATED"/>
    <property type="match status" value="1"/>
</dbReference>
<evidence type="ECO:0000313" key="9">
    <source>
        <dbReference type="EMBL" id="ARK28846.1"/>
    </source>
</evidence>
<dbReference type="Gene3D" id="3.30.70.1450">
    <property type="entry name" value="Regulator of K+ conductance, C-terminal domain"/>
    <property type="match status" value="2"/>
</dbReference>
<keyword evidence="2" id="KW-0813">Transport</keyword>
<sequence>MTFEIGFVLLVVITMLICLIKEVARPDFIVFCALAVLLLTGVISPSDALRGFSNEGMLTVALLFIVAGAVKQSGLLTPIVTKALGSGRNQRRSLLQMMVPMTTLSAFLNNTPIVVMFTPVVRKWCKERNISPSKFLIPLSYATIFGGTLTLIGTSTNLVIHGFMLENGMDGFSMFQLAIVSLPAGLLGILYMVTIGYKLLPTRKTSEESFKEASREFLSEAYVEVNSPLIGKTIEQAGLRSLQGLYLIEVIRNGDRTAPVASFLKLKENDRLIFTGVLSTIVELQNIKGLRVETGTKLKLENLQNGSASLVEAVVSHQSSLIQQTVKESRFRSNYDAGIVAIHRNDERINSKVGDIKIKPGDTLLLLANKDFANRWSNSRDFYLMSQIEDPEIINPKKSVIAITTLIIMILLATFNILPMFKAAVLAVITLFVTKTISFEGARKYIQFDVLLLIACAIGIGIALEQTGAAALVANYFVLMTKGAGVIGAIIVVYFLTTLFTEIITNNAAAVLMFPISLAIANQLSVDPMAFFVAIAIAASASFATPIGYQANLIVYGPGGYRFSDYLKIGIPLNILYLVVTVVIVYFVWVV</sequence>
<evidence type="ECO:0000256" key="2">
    <source>
        <dbReference type="ARBA" id="ARBA00022448"/>
    </source>
</evidence>
<dbReference type="GO" id="GO:0006813">
    <property type="term" value="P:potassium ion transport"/>
    <property type="evidence" value="ECO:0007669"/>
    <property type="project" value="InterPro"/>
</dbReference>
<dbReference type="AlphaFoldDB" id="A0A1X9M5X9"/>
<feature type="transmembrane region" description="Helical" evidence="7">
    <location>
        <begin position="400"/>
        <end position="433"/>
    </location>
</feature>
<keyword evidence="4" id="KW-0677">Repeat</keyword>
<gene>
    <name evidence="9" type="ORF">BkAM31D_02680</name>
</gene>
<dbReference type="PROSITE" id="PS01271">
    <property type="entry name" value="NA_SULFATE"/>
    <property type="match status" value="1"/>
</dbReference>
<dbReference type="InterPro" id="IPR031312">
    <property type="entry name" value="Na/sul_symport_CS"/>
</dbReference>
<dbReference type="EMBL" id="CP020814">
    <property type="protein sequence ID" value="ARK28846.1"/>
    <property type="molecule type" value="Genomic_DNA"/>
</dbReference>
<evidence type="ECO:0000256" key="7">
    <source>
        <dbReference type="SAM" id="Phobius"/>
    </source>
</evidence>
<dbReference type="SUPFAM" id="SSF116726">
    <property type="entry name" value="TrkA C-terminal domain-like"/>
    <property type="match status" value="2"/>
</dbReference>
<comment type="subcellular location">
    <subcellularLocation>
        <location evidence="1">Membrane</location>
        <topology evidence="1">Multi-pass membrane protein</topology>
    </subcellularLocation>
</comment>
<keyword evidence="10" id="KW-1185">Reference proteome</keyword>
<feature type="transmembrane region" description="Helical" evidence="7">
    <location>
        <begin position="94"/>
        <end position="118"/>
    </location>
</feature>
<feature type="transmembrane region" description="Helical" evidence="7">
    <location>
        <begin position="445"/>
        <end position="464"/>
    </location>
</feature>
<dbReference type="Proteomes" id="UP000193006">
    <property type="component" value="Chromosome"/>
</dbReference>
<dbReference type="PROSITE" id="PS51202">
    <property type="entry name" value="RCK_C"/>
    <property type="match status" value="2"/>
</dbReference>
<dbReference type="RefSeq" id="WP_066158117.1">
    <property type="nucleotide sequence ID" value="NZ_CP020814.1"/>
</dbReference>
<evidence type="ECO:0000256" key="3">
    <source>
        <dbReference type="ARBA" id="ARBA00022692"/>
    </source>
</evidence>
<evidence type="ECO:0000256" key="6">
    <source>
        <dbReference type="ARBA" id="ARBA00023136"/>
    </source>
</evidence>
<dbReference type="InterPro" id="IPR036721">
    <property type="entry name" value="RCK_C_sf"/>
</dbReference>
<keyword evidence="6 7" id="KW-0472">Membrane</keyword>
<proteinExistence type="predicted"/>
<evidence type="ECO:0000256" key="4">
    <source>
        <dbReference type="ARBA" id="ARBA00022737"/>
    </source>
</evidence>
<dbReference type="InterPro" id="IPR006037">
    <property type="entry name" value="RCK_C"/>
</dbReference>
<feature type="transmembrane region" description="Helical" evidence="7">
    <location>
        <begin position="529"/>
        <end position="549"/>
    </location>
</feature>
<feature type="transmembrane region" description="Helical" evidence="7">
    <location>
        <begin position="476"/>
        <end position="497"/>
    </location>
</feature>
<dbReference type="KEGG" id="bkw:BkAM31D_02680"/>
<dbReference type="GO" id="GO:0005886">
    <property type="term" value="C:plasma membrane"/>
    <property type="evidence" value="ECO:0007669"/>
    <property type="project" value="TreeGrafter"/>
</dbReference>
<keyword evidence="5 7" id="KW-1133">Transmembrane helix</keyword>
<name>A0A1X9M5X9_9BACI</name>
<dbReference type="GO" id="GO:0008324">
    <property type="term" value="F:monoatomic cation transmembrane transporter activity"/>
    <property type="evidence" value="ECO:0007669"/>
    <property type="project" value="InterPro"/>
</dbReference>
<organism evidence="9 10">
    <name type="scientific">Halalkalibacter krulwichiae</name>
    <dbReference type="NCBI Taxonomy" id="199441"/>
    <lineage>
        <taxon>Bacteria</taxon>
        <taxon>Bacillati</taxon>
        <taxon>Bacillota</taxon>
        <taxon>Bacilli</taxon>
        <taxon>Bacillales</taxon>
        <taxon>Bacillaceae</taxon>
        <taxon>Halalkalibacter</taxon>
    </lineage>
</organism>
<dbReference type="InterPro" id="IPR004680">
    <property type="entry name" value="Cit_transptr-like_dom"/>
</dbReference>
<feature type="domain" description="RCK C-terminal" evidence="8">
    <location>
        <begin position="298"/>
        <end position="382"/>
    </location>
</feature>
<feature type="transmembrane region" description="Helical" evidence="7">
    <location>
        <begin position="503"/>
        <end position="522"/>
    </location>
</feature>
<feature type="transmembrane region" description="Helical" evidence="7">
    <location>
        <begin position="569"/>
        <end position="589"/>
    </location>
</feature>
<accession>A0A1X9M5X9</accession>
<dbReference type="InterPro" id="IPR051679">
    <property type="entry name" value="DASS-Related_Transporters"/>
</dbReference>
<evidence type="ECO:0000313" key="10">
    <source>
        <dbReference type="Proteomes" id="UP000193006"/>
    </source>
</evidence>
<dbReference type="PANTHER" id="PTHR43652">
    <property type="entry name" value="BASIC AMINO ACID ANTIPORTER YFCC-RELATED"/>
    <property type="match status" value="1"/>
</dbReference>
<feature type="transmembrane region" description="Helical" evidence="7">
    <location>
        <begin position="172"/>
        <end position="194"/>
    </location>
</feature>
<feature type="transmembrane region" description="Helical" evidence="7">
    <location>
        <begin position="28"/>
        <end position="44"/>
    </location>
</feature>
<dbReference type="FunFam" id="3.30.70.1450:FF:000009">
    <property type="entry name" value="SLC13 family permease"/>
    <property type="match status" value="1"/>
</dbReference>
<keyword evidence="3 7" id="KW-0812">Transmembrane</keyword>
<protein>
    <submittedName>
        <fullName evidence="9">Potassium transporter peripheral membrane component</fullName>
    </submittedName>
</protein>
<dbReference type="Pfam" id="PF03600">
    <property type="entry name" value="CitMHS"/>
    <property type="match status" value="1"/>
</dbReference>
<dbReference type="Pfam" id="PF02080">
    <property type="entry name" value="TrkA_C"/>
    <property type="match status" value="2"/>
</dbReference>
<evidence type="ECO:0000256" key="1">
    <source>
        <dbReference type="ARBA" id="ARBA00004141"/>
    </source>
</evidence>
<reference evidence="9 10" key="1">
    <citation type="submission" date="2017-04" db="EMBL/GenBank/DDBJ databases">
        <title>Bacillus krulwichiae AM31D Genome sequencing and assembly.</title>
        <authorList>
            <person name="Krulwich T.A."/>
            <person name="Anastor L."/>
            <person name="Ehrlich R."/>
            <person name="Ehrlich G.D."/>
            <person name="Janto B."/>
        </authorList>
    </citation>
    <scope>NUCLEOTIDE SEQUENCE [LARGE SCALE GENOMIC DNA]</scope>
    <source>
        <strain evidence="9 10">AM31D</strain>
    </source>
</reference>
<evidence type="ECO:0000256" key="5">
    <source>
        <dbReference type="ARBA" id="ARBA00022989"/>
    </source>
</evidence>
<feature type="domain" description="RCK C-terminal" evidence="8">
    <location>
        <begin position="205"/>
        <end position="290"/>
    </location>
</feature>
<feature type="transmembrane region" description="Helical" evidence="7">
    <location>
        <begin position="56"/>
        <end position="74"/>
    </location>
</feature>
<feature type="transmembrane region" description="Helical" evidence="7">
    <location>
        <begin position="139"/>
        <end position="160"/>
    </location>
</feature>
<dbReference type="STRING" id="199441.BkAM31D_02680"/>
<evidence type="ECO:0000259" key="8">
    <source>
        <dbReference type="PROSITE" id="PS51202"/>
    </source>
</evidence>